<dbReference type="SUPFAM" id="SSF46785">
    <property type="entry name" value="Winged helix' DNA-binding domain"/>
    <property type="match status" value="1"/>
</dbReference>
<dbReference type="Gene3D" id="1.10.10.10">
    <property type="entry name" value="Winged helix-like DNA-binding domain superfamily/Winged helix DNA-binding domain"/>
    <property type="match status" value="1"/>
</dbReference>
<comment type="similarity">
    <text evidence="2">Belongs to the ROK (NagC/XylR) family.</text>
</comment>
<evidence type="ECO:0000256" key="3">
    <source>
        <dbReference type="ARBA" id="ARBA00022629"/>
    </source>
</evidence>
<sequence>MRGKSDSNSHQRMKLENRTQVLTLLHQESLLSRVELAERTGLTKQTVTNIIQELLSQELVAEDSTREGDSAGRRPILLRLRRESLFSAGIQVTRKYIRGLILNHDAAVLYETETLLDPVLMDHEDCGAYVVSNIRNTVFRLLRELPEEGNFLGLGIGLQGIIDSGGGIVKFSRYLKLFDYPMEANFRKEFPFPVSVDNLVRVFAAGEVWFHKQSTLKHVLCVYLDQAVGGAILIDGKLYTGSDWQAGKFGHTKVVRGGKLCRCGRKGCLEAHISIPNILERLDHKYASLDDLLSNLKSSEERQLMDEVGHHLGFALGNAINLLNPEMVIIGGELTKAGAWFDRAMREEIRETVSIPNNHTPVYMTHYNQNNGSIGAAALVFHRWLTDPVQVPVAEIKAWIKTQEDKK</sequence>
<evidence type="ECO:0000313" key="4">
    <source>
        <dbReference type="EMBL" id="OXM85334.1"/>
    </source>
</evidence>
<dbReference type="OrthoDB" id="9796533at2"/>
<dbReference type="InterPro" id="IPR043129">
    <property type="entry name" value="ATPase_NBD"/>
</dbReference>
<proteinExistence type="inferred from homology"/>
<dbReference type="PANTHER" id="PTHR18964:SF149">
    <property type="entry name" value="BIFUNCTIONAL UDP-N-ACETYLGLUCOSAMINE 2-EPIMERASE_N-ACETYLMANNOSAMINE KINASE"/>
    <property type="match status" value="1"/>
</dbReference>
<name>A0A229UPN9_9BACL</name>
<dbReference type="Pfam" id="PF00480">
    <property type="entry name" value="ROK"/>
    <property type="match status" value="1"/>
</dbReference>
<comment type="caution">
    <text evidence="4">The sequence shown here is derived from an EMBL/GenBank/DDBJ whole genome shotgun (WGS) entry which is preliminary data.</text>
</comment>
<organism evidence="4 5">
    <name type="scientific">Paenibacillus rigui</name>
    <dbReference type="NCBI Taxonomy" id="554312"/>
    <lineage>
        <taxon>Bacteria</taxon>
        <taxon>Bacillati</taxon>
        <taxon>Bacillota</taxon>
        <taxon>Bacilli</taxon>
        <taxon>Bacillales</taxon>
        <taxon>Paenibacillaceae</taxon>
        <taxon>Paenibacillus</taxon>
    </lineage>
</organism>
<dbReference type="RefSeq" id="WP_094016100.1">
    <property type="nucleotide sequence ID" value="NZ_NMQW01000023.1"/>
</dbReference>
<accession>A0A229UPN9</accession>
<dbReference type="AlphaFoldDB" id="A0A229UPN9"/>
<dbReference type="SUPFAM" id="SSF53067">
    <property type="entry name" value="Actin-like ATPase domain"/>
    <property type="match status" value="2"/>
</dbReference>
<evidence type="ECO:0000313" key="5">
    <source>
        <dbReference type="Proteomes" id="UP000215509"/>
    </source>
</evidence>
<dbReference type="EMBL" id="NMQW01000023">
    <property type="protein sequence ID" value="OXM85334.1"/>
    <property type="molecule type" value="Genomic_DNA"/>
</dbReference>
<gene>
    <name evidence="4" type="ORF">CF651_17265</name>
</gene>
<evidence type="ECO:0000256" key="2">
    <source>
        <dbReference type="ARBA" id="ARBA00006479"/>
    </source>
</evidence>
<dbReference type="Pfam" id="PF13412">
    <property type="entry name" value="HTH_24"/>
    <property type="match status" value="1"/>
</dbReference>
<dbReference type="InterPro" id="IPR036388">
    <property type="entry name" value="WH-like_DNA-bd_sf"/>
</dbReference>
<dbReference type="InterPro" id="IPR036390">
    <property type="entry name" value="WH_DNA-bd_sf"/>
</dbReference>
<reference evidence="4 5" key="1">
    <citation type="submission" date="2017-07" db="EMBL/GenBank/DDBJ databases">
        <title>Genome sequencing and assembly of Paenibacillus rigui.</title>
        <authorList>
            <person name="Mayilraj S."/>
        </authorList>
    </citation>
    <scope>NUCLEOTIDE SEQUENCE [LARGE SCALE GENOMIC DNA]</scope>
    <source>
        <strain evidence="4 5">JCM 16352</strain>
    </source>
</reference>
<keyword evidence="3" id="KW-0859">Xylose metabolism</keyword>
<keyword evidence="3" id="KW-0119">Carbohydrate metabolism</keyword>
<dbReference type="GO" id="GO:0042732">
    <property type="term" value="P:D-xylose metabolic process"/>
    <property type="evidence" value="ECO:0007669"/>
    <property type="project" value="UniProtKB-KW"/>
</dbReference>
<dbReference type="Gene3D" id="3.30.420.40">
    <property type="match status" value="2"/>
</dbReference>
<evidence type="ECO:0000256" key="1">
    <source>
        <dbReference type="ARBA" id="ARBA00002486"/>
    </source>
</evidence>
<keyword evidence="5" id="KW-1185">Reference proteome</keyword>
<protein>
    <submittedName>
        <fullName evidence="4">Uncharacterized protein</fullName>
    </submittedName>
</protein>
<dbReference type="InterPro" id="IPR000600">
    <property type="entry name" value="ROK"/>
</dbReference>
<dbReference type="PANTHER" id="PTHR18964">
    <property type="entry name" value="ROK (REPRESSOR, ORF, KINASE) FAMILY"/>
    <property type="match status" value="1"/>
</dbReference>
<comment type="function">
    <text evidence="1">Transcriptional repressor of xylose-utilizing enzymes.</text>
</comment>
<dbReference type="Proteomes" id="UP000215509">
    <property type="component" value="Unassembled WGS sequence"/>
</dbReference>